<name>A0A2K1K002_PHYPA</name>
<gene>
    <name evidence="1" type="ORF">PHYPA_014229</name>
</gene>
<reference evidence="1 3" key="2">
    <citation type="journal article" date="2018" name="Plant J.">
        <title>The Physcomitrella patens chromosome-scale assembly reveals moss genome structure and evolution.</title>
        <authorList>
            <person name="Lang D."/>
            <person name="Ullrich K.K."/>
            <person name="Murat F."/>
            <person name="Fuchs J."/>
            <person name="Jenkins J."/>
            <person name="Haas F.B."/>
            <person name="Piednoel M."/>
            <person name="Gundlach H."/>
            <person name="Van Bel M."/>
            <person name="Meyberg R."/>
            <person name="Vives C."/>
            <person name="Morata J."/>
            <person name="Symeonidi A."/>
            <person name="Hiss M."/>
            <person name="Muchero W."/>
            <person name="Kamisugi Y."/>
            <person name="Saleh O."/>
            <person name="Blanc G."/>
            <person name="Decker E.L."/>
            <person name="van Gessel N."/>
            <person name="Grimwood J."/>
            <person name="Hayes R.D."/>
            <person name="Graham S.W."/>
            <person name="Gunter L.E."/>
            <person name="McDaniel S.F."/>
            <person name="Hoernstein S.N.W."/>
            <person name="Larsson A."/>
            <person name="Li F.W."/>
            <person name="Perroud P.F."/>
            <person name="Phillips J."/>
            <person name="Ranjan P."/>
            <person name="Rokshar D.S."/>
            <person name="Rothfels C.J."/>
            <person name="Schneider L."/>
            <person name="Shu S."/>
            <person name="Stevenson D.W."/>
            <person name="Thummler F."/>
            <person name="Tillich M."/>
            <person name="Villarreal Aguilar J.C."/>
            <person name="Widiez T."/>
            <person name="Wong G.K."/>
            <person name="Wymore A."/>
            <person name="Zhang Y."/>
            <person name="Zimmer A.D."/>
            <person name="Quatrano R.S."/>
            <person name="Mayer K.F.X."/>
            <person name="Goodstein D."/>
            <person name="Casacuberta J.M."/>
            <person name="Vandepoele K."/>
            <person name="Reski R."/>
            <person name="Cuming A.C."/>
            <person name="Tuskan G.A."/>
            <person name="Maumus F."/>
            <person name="Salse J."/>
            <person name="Schmutz J."/>
            <person name="Rensing S.A."/>
        </authorList>
    </citation>
    <scope>NUCLEOTIDE SEQUENCE [LARGE SCALE GENOMIC DNA]</scope>
    <source>
        <strain evidence="2 3">cv. Gransden 2004</strain>
    </source>
</reference>
<dbReference type="AlphaFoldDB" id="A0A2K1K002"/>
<evidence type="ECO:0000313" key="3">
    <source>
        <dbReference type="Proteomes" id="UP000006727"/>
    </source>
</evidence>
<dbReference type="Gramene" id="Pp3c10_21730V3.1">
    <property type="protein sequence ID" value="PAC:32902353.CDS.1"/>
    <property type="gene ID" value="Pp3c10_21730"/>
</dbReference>
<evidence type="ECO:0000313" key="2">
    <source>
        <dbReference type="EnsemblPlants" id="PAC:32902353.CDS.1"/>
    </source>
</evidence>
<proteinExistence type="predicted"/>
<keyword evidence="3" id="KW-1185">Reference proteome</keyword>
<dbReference type="EMBL" id="ABEU02000010">
    <property type="protein sequence ID" value="PNR47109.1"/>
    <property type="molecule type" value="Genomic_DNA"/>
</dbReference>
<dbReference type="EnsemblPlants" id="Pp3c10_21730V3.1">
    <property type="protein sequence ID" value="PAC:32902353.CDS.1"/>
    <property type="gene ID" value="Pp3c10_21730"/>
</dbReference>
<protein>
    <submittedName>
        <fullName evidence="1 2">Uncharacterized protein</fullName>
    </submittedName>
</protein>
<organism evidence="1">
    <name type="scientific">Physcomitrium patens</name>
    <name type="common">Spreading-leaved earth moss</name>
    <name type="synonym">Physcomitrella patens</name>
    <dbReference type="NCBI Taxonomy" id="3218"/>
    <lineage>
        <taxon>Eukaryota</taxon>
        <taxon>Viridiplantae</taxon>
        <taxon>Streptophyta</taxon>
        <taxon>Embryophyta</taxon>
        <taxon>Bryophyta</taxon>
        <taxon>Bryophytina</taxon>
        <taxon>Bryopsida</taxon>
        <taxon>Funariidae</taxon>
        <taxon>Funariales</taxon>
        <taxon>Funariaceae</taxon>
        <taxon>Physcomitrium</taxon>
    </lineage>
</organism>
<accession>A0A7I4ENH6</accession>
<dbReference type="Proteomes" id="UP000006727">
    <property type="component" value="Chromosome 10"/>
</dbReference>
<reference evidence="2" key="3">
    <citation type="submission" date="2020-12" db="UniProtKB">
        <authorList>
            <consortium name="EnsemblPlants"/>
        </authorList>
    </citation>
    <scope>IDENTIFICATION</scope>
</reference>
<evidence type="ECO:0000313" key="1">
    <source>
        <dbReference type="EMBL" id="PNR47109.1"/>
    </source>
</evidence>
<reference evidence="1 3" key="1">
    <citation type="journal article" date="2008" name="Science">
        <title>The Physcomitrella genome reveals evolutionary insights into the conquest of land by plants.</title>
        <authorList>
            <person name="Rensing S."/>
            <person name="Lang D."/>
            <person name="Zimmer A."/>
            <person name="Terry A."/>
            <person name="Salamov A."/>
            <person name="Shapiro H."/>
            <person name="Nishiyama T."/>
            <person name="Perroud P.-F."/>
            <person name="Lindquist E."/>
            <person name="Kamisugi Y."/>
            <person name="Tanahashi T."/>
            <person name="Sakakibara K."/>
            <person name="Fujita T."/>
            <person name="Oishi K."/>
            <person name="Shin-I T."/>
            <person name="Kuroki Y."/>
            <person name="Toyoda A."/>
            <person name="Suzuki Y."/>
            <person name="Hashimoto A."/>
            <person name="Yamaguchi K."/>
            <person name="Sugano A."/>
            <person name="Kohara Y."/>
            <person name="Fujiyama A."/>
            <person name="Anterola A."/>
            <person name="Aoki S."/>
            <person name="Ashton N."/>
            <person name="Barbazuk W.B."/>
            <person name="Barker E."/>
            <person name="Bennetzen J."/>
            <person name="Bezanilla M."/>
            <person name="Blankenship R."/>
            <person name="Cho S.H."/>
            <person name="Dutcher S."/>
            <person name="Estelle M."/>
            <person name="Fawcett J.A."/>
            <person name="Gundlach H."/>
            <person name="Hanada K."/>
            <person name="Heyl A."/>
            <person name="Hicks K.A."/>
            <person name="Hugh J."/>
            <person name="Lohr M."/>
            <person name="Mayer K."/>
            <person name="Melkozernov A."/>
            <person name="Murata T."/>
            <person name="Nelson D."/>
            <person name="Pils B."/>
            <person name="Prigge M."/>
            <person name="Reiss B."/>
            <person name="Renner T."/>
            <person name="Rombauts S."/>
            <person name="Rushton P."/>
            <person name="Sanderfoot A."/>
            <person name="Schween G."/>
            <person name="Shiu S.-H."/>
            <person name="Stueber K."/>
            <person name="Theodoulou F.L."/>
            <person name="Tu H."/>
            <person name="Van de Peer Y."/>
            <person name="Verrier P.J."/>
            <person name="Waters E."/>
            <person name="Wood A."/>
            <person name="Yang L."/>
            <person name="Cove D."/>
            <person name="Cuming A."/>
            <person name="Hasebe M."/>
            <person name="Lucas S."/>
            <person name="Mishler D.B."/>
            <person name="Reski R."/>
            <person name="Grigoriev I."/>
            <person name="Quatrano R.S."/>
            <person name="Boore J.L."/>
        </authorList>
    </citation>
    <scope>NUCLEOTIDE SEQUENCE [LARGE SCALE GENOMIC DNA]</scope>
    <source>
        <strain evidence="2 3">cv. Gransden 2004</strain>
    </source>
</reference>
<sequence length="110" mass="12432">MYVLSSLANSVCVFIIPSDKPPTGKVSSSFLTLNSSAPYSPCYYSAPSFLKHHTPTFIRNVTLVYCCRRSANFETHQSGQKYALQFSNEYNTAEFLAHLILFNYCDLLGW</sequence>
<accession>A0A2K1K002</accession>